<evidence type="ECO:0000256" key="1">
    <source>
        <dbReference type="ARBA" id="ARBA00008889"/>
    </source>
</evidence>
<dbReference type="GO" id="GO:0015934">
    <property type="term" value="C:large ribosomal subunit"/>
    <property type="evidence" value="ECO:0007669"/>
    <property type="project" value="InterPro"/>
</dbReference>
<name>A0A1J4SFN9_9BACT</name>
<proteinExistence type="inferred from homology"/>
<comment type="similarity">
    <text evidence="1 5">Belongs to the universal ribosomal protein uL10 family.</text>
</comment>
<dbReference type="HAMAP" id="MF_00362">
    <property type="entry name" value="Ribosomal_uL10"/>
    <property type="match status" value="1"/>
</dbReference>
<dbReference type="CDD" id="cd05797">
    <property type="entry name" value="Ribosomal_L10"/>
    <property type="match status" value="1"/>
</dbReference>
<dbReference type="Gene3D" id="6.10.250.290">
    <property type="match status" value="1"/>
</dbReference>
<organism evidence="6 7">
    <name type="scientific">Candidatus Desantisbacteria bacterium CG1_02_38_46</name>
    <dbReference type="NCBI Taxonomy" id="1817893"/>
    <lineage>
        <taxon>Bacteria</taxon>
        <taxon>Candidatus Desantisiibacteriota</taxon>
    </lineage>
</organism>
<keyword evidence="2 5" id="KW-0689">Ribosomal protein</keyword>
<evidence type="ECO:0000313" key="6">
    <source>
        <dbReference type="EMBL" id="OIN97498.1"/>
    </source>
</evidence>
<dbReference type="Proteomes" id="UP000182278">
    <property type="component" value="Unassembled WGS sequence"/>
</dbReference>
<dbReference type="Gene3D" id="3.30.70.1730">
    <property type="match status" value="1"/>
</dbReference>
<dbReference type="InterPro" id="IPR002363">
    <property type="entry name" value="Ribosomal_uL10_CS_bac"/>
</dbReference>
<evidence type="ECO:0000256" key="3">
    <source>
        <dbReference type="ARBA" id="ARBA00023274"/>
    </source>
</evidence>
<evidence type="ECO:0000313" key="7">
    <source>
        <dbReference type="Proteomes" id="UP000182278"/>
    </source>
</evidence>
<dbReference type="InterPro" id="IPR022973">
    <property type="entry name" value="Ribosomal_uL10_bac"/>
</dbReference>
<dbReference type="EMBL" id="MNUO01000046">
    <property type="protein sequence ID" value="OIN97498.1"/>
    <property type="molecule type" value="Genomic_DNA"/>
</dbReference>
<reference evidence="6 7" key="1">
    <citation type="journal article" date="2016" name="Environ. Microbiol.">
        <title>Genomic resolution of a cold subsurface aquifer community provides metabolic insights for novel microbes adapted to high CO concentrations.</title>
        <authorList>
            <person name="Probst A.J."/>
            <person name="Castelle C.J."/>
            <person name="Singh A."/>
            <person name="Brown C.T."/>
            <person name="Anantharaman K."/>
            <person name="Sharon I."/>
            <person name="Hug L.A."/>
            <person name="Burstein D."/>
            <person name="Emerson J.B."/>
            <person name="Thomas B.C."/>
            <person name="Banfield J.F."/>
        </authorList>
    </citation>
    <scope>NUCLEOTIDE SEQUENCE [LARGE SCALE GENOMIC DNA]</scope>
    <source>
        <strain evidence="6">CG1_02_38_46</strain>
    </source>
</reference>
<gene>
    <name evidence="5" type="primary">rplJ</name>
    <name evidence="6" type="ORF">AUJ66_03135</name>
</gene>
<comment type="caution">
    <text evidence="6">The sequence shown here is derived from an EMBL/GenBank/DDBJ whole genome shotgun (WGS) entry which is preliminary data.</text>
</comment>
<comment type="subunit">
    <text evidence="5">Part of the ribosomal stalk of the 50S ribosomal subunit. The N-terminus interacts with L11 and the large rRNA to form the base of the stalk. The C-terminus forms an elongated spine to which L12 dimers bind in a sequential fashion forming a multimeric L10(L12)X complex.</text>
</comment>
<dbReference type="Pfam" id="PF00466">
    <property type="entry name" value="Ribosomal_L10"/>
    <property type="match status" value="1"/>
</dbReference>
<keyword evidence="3 5" id="KW-0687">Ribonucleoprotein</keyword>
<dbReference type="STRING" id="1817893.AUJ66_03135"/>
<dbReference type="PROSITE" id="PS01109">
    <property type="entry name" value="RIBOSOMAL_L10"/>
    <property type="match status" value="1"/>
</dbReference>
<dbReference type="InterPro" id="IPR001790">
    <property type="entry name" value="Ribosomal_uL10"/>
</dbReference>
<dbReference type="GO" id="GO:0070180">
    <property type="term" value="F:large ribosomal subunit rRNA binding"/>
    <property type="evidence" value="ECO:0007669"/>
    <property type="project" value="UniProtKB-UniRule"/>
</dbReference>
<dbReference type="SUPFAM" id="SSF160369">
    <property type="entry name" value="Ribosomal protein L10-like"/>
    <property type="match status" value="1"/>
</dbReference>
<dbReference type="InterPro" id="IPR047865">
    <property type="entry name" value="Ribosomal_uL10_bac_type"/>
</dbReference>
<keyword evidence="5" id="KW-0699">rRNA-binding</keyword>
<keyword evidence="5" id="KW-0694">RNA-binding</keyword>
<evidence type="ECO:0000256" key="4">
    <source>
        <dbReference type="ARBA" id="ARBA00035202"/>
    </source>
</evidence>
<sequence length="170" mass="19233">MKSKNESILSETQKFADARYLIFADYRGLNVSEISLLRRELKHRAVEFRVIKNTLSSILFKKFGIEGIDAYLTGPTAIAFCMQDEIAPSRLLANFAKEHEGLKIKGGLLNKKLLDASAIESIAKLPGREALLSKLLTVMQFPILKLVCLFEEPIRELLSVLLQRRKKGDR</sequence>
<dbReference type="PANTHER" id="PTHR11560">
    <property type="entry name" value="39S RIBOSOMAL PROTEIN L10, MITOCHONDRIAL"/>
    <property type="match status" value="1"/>
</dbReference>
<dbReference type="AlphaFoldDB" id="A0A1J4SFN9"/>
<protein>
    <recommendedName>
        <fullName evidence="4 5">Large ribosomal subunit protein uL10</fullName>
    </recommendedName>
</protein>
<dbReference type="NCBIfam" id="NF000955">
    <property type="entry name" value="PRK00099.1-1"/>
    <property type="match status" value="1"/>
</dbReference>
<evidence type="ECO:0000256" key="2">
    <source>
        <dbReference type="ARBA" id="ARBA00022980"/>
    </source>
</evidence>
<dbReference type="GO" id="GO:0006412">
    <property type="term" value="P:translation"/>
    <property type="evidence" value="ECO:0007669"/>
    <property type="project" value="UniProtKB-UniRule"/>
</dbReference>
<evidence type="ECO:0000256" key="5">
    <source>
        <dbReference type="HAMAP-Rule" id="MF_00362"/>
    </source>
</evidence>
<dbReference type="GO" id="GO:0003735">
    <property type="term" value="F:structural constituent of ribosome"/>
    <property type="evidence" value="ECO:0007669"/>
    <property type="project" value="InterPro"/>
</dbReference>
<accession>A0A1J4SFN9</accession>
<dbReference type="InterPro" id="IPR043141">
    <property type="entry name" value="Ribosomal_uL10-like_sf"/>
</dbReference>
<comment type="function">
    <text evidence="5">Forms part of the ribosomal stalk, playing a central role in the interaction of the ribosome with GTP-bound translation factors.</text>
</comment>